<comment type="function">
    <text evidence="11">Acts as a transcriptional regulator. Probably redox-responsive. The apo- but not holo-form probably binds DNA.</text>
</comment>
<dbReference type="InterPro" id="IPR003482">
    <property type="entry name" value="Whib"/>
</dbReference>
<evidence type="ECO:0000256" key="11">
    <source>
        <dbReference type="HAMAP-Rule" id="MF_01479"/>
    </source>
</evidence>
<dbReference type="EMBL" id="WMBA01000076">
    <property type="protein sequence ID" value="MTD58756.1"/>
    <property type="molecule type" value="Genomic_DNA"/>
</dbReference>
<dbReference type="GO" id="GO:0045892">
    <property type="term" value="P:negative regulation of DNA-templated transcription"/>
    <property type="evidence" value="ECO:0007669"/>
    <property type="project" value="TreeGrafter"/>
</dbReference>
<feature type="binding site" evidence="11">
    <location>
        <position position="53"/>
    </location>
    <ligand>
        <name>[4Fe-4S] cluster</name>
        <dbReference type="ChEBI" id="CHEBI:49883"/>
    </ligand>
</feature>
<comment type="PTM">
    <text evidence="11">The Fe-S cluster can be nitrosylated by nitric oxide (NO).</text>
</comment>
<evidence type="ECO:0000256" key="2">
    <source>
        <dbReference type="ARBA" id="ARBA00006597"/>
    </source>
</evidence>
<keyword evidence="15" id="KW-1185">Reference proteome</keyword>
<comment type="cofactor">
    <cofactor evidence="11">
        <name>[4Fe-4S] cluster</name>
        <dbReference type="ChEBI" id="CHEBI:49883"/>
    </cofactor>
    <text evidence="11">Binds 1 [4Fe-4S] cluster per subunit. Following nitrosylation of the [4Fe-4S] cluster binds 1 [4Fe-8(NO)] cluster per subunit.</text>
</comment>
<comment type="caution">
    <text evidence="14">The sequence shown here is derived from an EMBL/GenBank/DDBJ whole genome shotgun (WGS) entry which is preliminary data.</text>
</comment>
<evidence type="ECO:0000259" key="13">
    <source>
        <dbReference type="PROSITE" id="PS51674"/>
    </source>
</evidence>
<dbReference type="GO" id="GO:0051539">
    <property type="term" value="F:4 iron, 4 sulfur cluster binding"/>
    <property type="evidence" value="ECO:0007669"/>
    <property type="project" value="UniProtKB-UniRule"/>
</dbReference>
<accession>A0A6N7ZAJ2</accession>
<evidence type="ECO:0000256" key="10">
    <source>
        <dbReference type="ARBA" id="ARBA00023163"/>
    </source>
</evidence>
<protein>
    <recommendedName>
        <fullName evidence="11">Transcriptional regulator WhiB</fullName>
    </recommendedName>
</protein>
<dbReference type="GO" id="GO:0046872">
    <property type="term" value="F:metal ion binding"/>
    <property type="evidence" value="ECO:0007669"/>
    <property type="project" value="UniProtKB-KW"/>
</dbReference>
<evidence type="ECO:0000256" key="7">
    <source>
        <dbReference type="ARBA" id="ARBA00023015"/>
    </source>
</evidence>
<comment type="similarity">
    <text evidence="2 11">Belongs to the WhiB family.</text>
</comment>
<dbReference type="PROSITE" id="PS51674">
    <property type="entry name" value="4FE4S_WBL"/>
    <property type="match status" value="1"/>
</dbReference>
<keyword evidence="9 11" id="KW-1015">Disulfide bond</keyword>
<feature type="region of interest" description="Disordered" evidence="12">
    <location>
        <begin position="74"/>
        <end position="100"/>
    </location>
</feature>
<dbReference type="GO" id="GO:0045454">
    <property type="term" value="P:cell redox homeostasis"/>
    <property type="evidence" value="ECO:0007669"/>
    <property type="project" value="TreeGrafter"/>
</dbReference>
<dbReference type="OrthoDB" id="4249150at2"/>
<sequence>MTPSWGDFGLTEADLAWHDDAACVGTDPDSFYPEQGPGITLDVAAAKRVCLRCPVRPNCLAYAIAHDERHGIWGGLTPQERRRHKAKTGPRRQDAEIGRLTRAGKSAREIACALAVTPRTVVRARARLRREEVA</sequence>
<feature type="compositionally biased region" description="Basic residues" evidence="12">
    <location>
        <begin position="81"/>
        <end position="90"/>
    </location>
</feature>
<dbReference type="GO" id="GO:0005737">
    <property type="term" value="C:cytoplasm"/>
    <property type="evidence" value="ECO:0007669"/>
    <property type="project" value="UniProtKB-SubCell"/>
</dbReference>
<evidence type="ECO:0000256" key="8">
    <source>
        <dbReference type="ARBA" id="ARBA00023125"/>
    </source>
</evidence>
<dbReference type="Proteomes" id="UP000440096">
    <property type="component" value="Unassembled WGS sequence"/>
</dbReference>
<evidence type="ECO:0000256" key="12">
    <source>
        <dbReference type="SAM" id="MobiDB-lite"/>
    </source>
</evidence>
<proteinExistence type="inferred from homology"/>
<feature type="binding site" evidence="11">
    <location>
        <position position="50"/>
    </location>
    <ligand>
        <name>[4Fe-4S] cluster</name>
        <dbReference type="ChEBI" id="CHEBI:49883"/>
    </ligand>
</feature>
<evidence type="ECO:0000313" key="14">
    <source>
        <dbReference type="EMBL" id="MTD58756.1"/>
    </source>
</evidence>
<evidence type="ECO:0000256" key="3">
    <source>
        <dbReference type="ARBA" id="ARBA00022485"/>
    </source>
</evidence>
<reference evidence="14 15" key="1">
    <citation type="submission" date="2019-11" db="EMBL/GenBank/DDBJ databases">
        <title>Draft genome of Amycolatopsis RM579.</title>
        <authorList>
            <person name="Duangmal K."/>
            <person name="Mingma R."/>
        </authorList>
    </citation>
    <scope>NUCLEOTIDE SEQUENCE [LARGE SCALE GENOMIC DNA]</scope>
    <source>
        <strain evidence="14 15">RM579</strain>
    </source>
</reference>
<evidence type="ECO:0000256" key="5">
    <source>
        <dbReference type="ARBA" id="ARBA00023004"/>
    </source>
</evidence>
<dbReference type="GO" id="GO:0035731">
    <property type="term" value="F:dinitrosyl-iron complex binding"/>
    <property type="evidence" value="ECO:0007669"/>
    <property type="project" value="UniProtKB-UniRule"/>
</dbReference>
<feature type="domain" description="4Fe-4S Wbl-type" evidence="13">
    <location>
        <begin position="22"/>
        <end position="83"/>
    </location>
</feature>
<keyword evidence="11" id="KW-0963">Cytoplasm</keyword>
<dbReference type="AlphaFoldDB" id="A0A6N7ZAJ2"/>
<dbReference type="GO" id="GO:0003677">
    <property type="term" value="F:DNA binding"/>
    <property type="evidence" value="ECO:0007669"/>
    <property type="project" value="UniProtKB-UniRule"/>
</dbReference>
<dbReference type="GO" id="GO:0047134">
    <property type="term" value="F:protein-disulfide reductase [NAD(P)H] activity"/>
    <property type="evidence" value="ECO:0007669"/>
    <property type="project" value="TreeGrafter"/>
</dbReference>
<evidence type="ECO:0000256" key="4">
    <source>
        <dbReference type="ARBA" id="ARBA00022723"/>
    </source>
</evidence>
<gene>
    <name evidence="11" type="primary">whiB</name>
    <name evidence="14" type="ORF">GKO32_32965</name>
</gene>
<evidence type="ECO:0000256" key="1">
    <source>
        <dbReference type="ARBA" id="ARBA00004496"/>
    </source>
</evidence>
<keyword evidence="5 11" id="KW-0408">Iron</keyword>
<dbReference type="PANTHER" id="PTHR38839:SF4">
    <property type="entry name" value="TRANSCRIPTIONAL REGULATOR WHIB"/>
    <property type="match status" value="1"/>
</dbReference>
<keyword evidence="4 11" id="KW-0479">Metal-binding</keyword>
<organism evidence="14 15">
    <name type="scientific">Amycolatopsis pithecellobii</name>
    <dbReference type="NCBI Taxonomy" id="664692"/>
    <lineage>
        <taxon>Bacteria</taxon>
        <taxon>Bacillati</taxon>
        <taxon>Actinomycetota</taxon>
        <taxon>Actinomycetes</taxon>
        <taxon>Pseudonocardiales</taxon>
        <taxon>Pseudonocardiaceae</taxon>
        <taxon>Amycolatopsis</taxon>
    </lineage>
</organism>
<name>A0A6N7ZAJ2_9PSEU</name>
<feature type="binding site" evidence="11">
    <location>
        <position position="59"/>
    </location>
    <ligand>
        <name>[4Fe-4S] cluster</name>
        <dbReference type="ChEBI" id="CHEBI:49883"/>
    </ligand>
</feature>
<dbReference type="Pfam" id="PF02467">
    <property type="entry name" value="Whib"/>
    <property type="match status" value="1"/>
</dbReference>
<keyword evidence="3 11" id="KW-0004">4Fe-4S</keyword>
<keyword evidence="6 11" id="KW-0411">Iron-sulfur</keyword>
<comment type="PTM">
    <text evidence="11">Upon Fe-S cluster removal intramolecular disulfide bonds are formed.</text>
</comment>
<feature type="binding site" evidence="11">
    <location>
        <position position="23"/>
    </location>
    <ligand>
        <name>[4Fe-4S] cluster</name>
        <dbReference type="ChEBI" id="CHEBI:49883"/>
    </ligand>
</feature>
<dbReference type="PANTHER" id="PTHR38839">
    <property type="entry name" value="TRANSCRIPTIONAL REGULATOR WHID-RELATED"/>
    <property type="match status" value="1"/>
</dbReference>
<evidence type="ECO:0000313" key="15">
    <source>
        <dbReference type="Proteomes" id="UP000440096"/>
    </source>
</evidence>
<keyword evidence="8 11" id="KW-0238">DNA-binding</keyword>
<keyword evidence="7 11" id="KW-0805">Transcription regulation</keyword>
<dbReference type="InterPro" id="IPR034768">
    <property type="entry name" value="4FE4S_WBL"/>
</dbReference>
<evidence type="ECO:0000256" key="6">
    <source>
        <dbReference type="ARBA" id="ARBA00023014"/>
    </source>
</evidence>
<keyword evidence="10 11" id="KW-0804">Transcription</keyword>
<dbReference type="HAMAP" id="MF_01479">
    <property type="entry name" value="WhiB"/>
    <property type="match status" value="1"/>
</dbReference>
<evidence type="ECO:0000256" key="9">
    <source>
        <dbReference type="ARBA" id="ARBA00023157"/>
    </source>
</evidence>
<comment type="subcellular location">
    <subcellularLocation>
        <location evidence="1 11">Cytoplasm</location>
    </subcellularLocation>
</comment>